<reference evidence="1" key="1">
    <citation type="journal article" date="2018" name="Genome Res.">
        <title>The genomic architecture and molecular evolution of ant odorant receptors.</title>
        <authorList>
            <person name="McKenzie S.K."/>
            <person name="Kronauer D.J.C."/>
        </authorList>
    </citation>
    <scope>NUCLEOTIDE SEQUENCE [LARGE SCALE GENOMIC DNA]</scope>
    <source>
        <strain evidence="1">Clonal line C1</strain>
    </source>
</reference>
<organism evidence="1">
    <name type="scientific">Ooceraea biroi</name>
    <name type="common">Clonal raider ant</name>
    <name type="synonym">Cerapachys biroi</name>
    <dbReference type="NCBI Taxonomy" id="2015173"/>
    <lineage>
        <taxon>Eukaryota</taxon>
        <taxon>Metazoa</taxon>
        <taxon>Ecdysozoa</taxon>
        <taxon>Arthropoda</taxon>
        <taxon>Hexapoda</taxon>
        <taxon>Insecta</taxon>
        <taxon>Pterygota</taxon>
        <taxon>Neoptera</taxon>
        <taxon>Endopterygota</taxon>
        <taxon>Hymenoptera</taxon>
        <taxon>Apocrita</taxon>
        <taxon>Aculeata</taxon>
        <taxon>Formicoidea</taxon>
        <taxon>Formicidae</taxon>
        <taxon>Dorylinae</taxon>
        <taxon>Ooceraea</taxon>
    </lineage>
</organism>
<evidence type="ECO:0000313" key="1">
    <source>
        <dbReference type="EMBL" id="RLU25957.1"/>
    </source>
</evidence>
<dbReference type="AlphaFoldDB" id="A0A3L8DZX3"/>
<proteinExistence type="predicted"/>
<name>A0A3L8DZX3_OOCBI</name>
<gene>
    <name evidence="1" type="ORF">DMN91_002120</name>
</gene>
<dbReference type="Proteomes" id="UP000279307">
    <property type="component" value="Chromosome 2"/>
</dbReference>
<accession>A0A3L8DZX3</accession>
<reference evidence="1" key="2">
    <citation type="submission" date="2018-07" db="EMBL/GenBank/DDBJ databases">
        <authorList>
            <person name="Mckenzie S.K."/>
            <person name="Kronauer D.J.C."/>
        </authorList>
    </citation>
    <scope>NUCLEOTIDE SEQUENCE</scope>
    <source>
        <strain evidence="1">Clonal line C1</strain>
    </source>
</reference>
<dbReference type="EMBL" id="QOIP01000002">
    <property type="protein sequence ID" value="RLU25957.1"/>
    <property type="molecule type" value="Genomic_DNA"/>
</dbReference>
<comment type="caution">
    <text evidence="1">The sequence shown here is derived from an EMBL/GenBank/DDBJ whole genome shotgun (WGS) entry which is preliminary data.</text>
</comment>
<sequence length="88" mass="9994">MEIEVVTTQRLFTTTRRIAAAWTKWDRILICISHIYSVTVPFRRSIAGGNERLLYRINVSPEYVLLYAEAVTASAFIEGQFGGRAEPT</sequence>
<protein>
    <submittedName>
        <fullName evidence="1">Uncharacterized protein</fullName>
    </submittedName>
</protein>